<gene>
    <name evidence="1" type="ORF">CNEO_44477</name>
    <name evidence="2" type="ORF">CNEONATNEC25_01168</name>
</gene>
<evidence type="ECO:0000313" key="2">
    <source>
        <dbReference type="EMBL" id="VCT83571.1"/>
    </source>
</evidence>
<name>A0A650LRA9_9CLOT</name>
<accession>A0A650LRA9</accession>
<sequence length="83" mass="9615">MVVALVTLVDNAYTPIAIFNVLFVQYKLDKSAYVRYVNFLNEKEDNQLFVGKRIESAKGDITISNLGFQYDNRIIFKELLIHL</sequence>
<dbReference type="Proteomes" id="UP000431451">
    <property type="component" value="Unassembled WGS sequence"/>
</dbReference>
<reference evidence="2 3" key="1">
    <citation type="submission" date="2018-06" db="EMBL/GenBank/DDBJ databases">
        <authorList>
            <consortium name="IHU Genomes"/>
        </authorList>
    </citation>
    <scope>NUCLEOTIDE SEQUENCE [LARGE SCALE GENOMIC DNA]</scope>
    <source>
        <strain evidence="2 3">NEC25</strain>
    </source>
</reference>
<proteinExistence type="predicted"/>
<dbReference type="EMBL" id="UWJD01000001">
    <property type="protein sequence ID" value="VCT83571.1"/>
    <property type="molecule type" value="Genomic_DNA"/>
</dbReference>
<evidence type="ECO:0000313" key="3">
    <source>
        <dbReference type="Proteomes" id="UP000431451"/>
    </source>
</evidence>
<protein>
    <submittedName>
        <fullName evidence="2">Uncharacterized protein</fullName>
    </submittedName>
</protein>
<dbReference type="RefSeq" id="WP_141443173.1">
    <property type="nucleotide sequence ID" value="NZ_CAMRXJ010000052.1"/>
</dbReference>
<dbReference type="Proteomes" id="UP000789738">
    <property type="component" value="Unassembled WGS sequence"/>
</dbReference>
<reference evidence="1" key="2">
    <citation type="submission" date="2021-10" db="EMBL/GenBank/DDBJ databases">
        <authorList>
            <person name="Mesa V."/>
        </authorList>
    </citation>
    <scope>NUCLEOTIDE SEQUENCE</scope>
    <source>
        <strain evidence="1">CC3_PB</strain>
    </source>
</reference>
<organism evidence="2 3">
    <name type="scientific">Clostridium neonatale</name>
    <dbReference type="NCBI Taxonomy" id="137838"/>
    <lineage>
        <taxon>Bacteria</taxon>
        <taxon>Bacillati</taxon>
        <taxon>Bacillota</taxon>
        <taxon>Clostridia</taxon>
        <taxon>Eubacteriales</taxon>
        <taxon>Clostridiaceae</taxon>
        <taxon>Clostridium</taxon>
    </lineage>
</organism>
<evidence type="ECO:0000313" key="1">
    <source>
        <dbReference type="EMBL" id="CAG9709910.1"/>
    </source>
</evidence>
<dbReference type="AlphaFoldDB" id="A0A650LRA9"/>
<dbReference type="EMBL" id="CAKJVE010000004">
    <property type="protein sequence ID" value="CAG9709910.1"/>
    <property type="molecule type" value="Genomic_DNA"/>
</dbReference>